<gene>
    <name evidence="3" type="ORF">C476_06532</name>
</gene>
<dbReference type="OrthoDB" id="295408at2157"/>
<proteinExistence type="predicted"/>
<evidence type="ECO:0000256" key="2">
    <source>
        <dbReference type="SAM" id="Phobius"/>
    </source>
</evidence>
<evidence type="ECO:0000313" key="3">
    <source>
        <dbReference type="EMBL" id="ELZ22065.1"/>
    </source>
</evidence>
<keyword evidence="2" id="KW-0472">Membrane</keyword>
<dbReference type="InterPro" id="IPR021741">
    <property type="entry name" value="DUF3311"/>
</dbReference>
<evidence type="ECO:0008006" key="5">
    <source>
        <dbReference type="Google" id="ProtNLM"/>
    </source>
</evidence>
<reference evidence="3 4" key="1">
    <citation type="journal article" date="2014" name="PLoS Genet.">
        <title>Phylogenetically driven sequencing of extremely halophilic archaea reveals strategies for static and dynamic osmo-response.</title>
        <authorList>
            <person name="Becker E.A."/>
            <person name="Seitzer P.M."/>
            <person name="Tritt A."/>
            <person name="Larsen D."/>
            <person name="Krusor M."/>
            <person name="Yao A.I."/>
            <person name="Wu D."/>
            <person name="Madern D."/>
            <person name="Eisen J.A."/>
            <person name="Darling A.E."/>
            <person name="Facciotti M.T."/>
        </authorList>
    </citation>
    <scope>NUCLEOTIDE SEQUENCE [LARGE SCALE GENOMIC DNA]</scope>
    <source>
        <strain evidence="3 4">JCM 13563</strain>
    </source>
</reference>
<feature type="region of interest" description="Disordered" evidence="1">
    <location>
        <begin position="65"/>
        <end position="94"/>
    </location>
</feature>
<feature type="transmembrane region" description="Helical" evidence="2">
    <location>
        <begin position="7"/>
        <end position="26"/>
    </location>
</feature>
<keyword evidence="2" id="KW-1133">Transmembrane helix</keyword>
<dbReference type="Pfam" id="PF11755">
    <property type="entry name" value="DUF3311"/>
    <property type="match status" value="1"/>
</dbReference>
<dbReference type="PATRIC" id="fig|1230457.4.peg.1308"/>
<accession>M0CFN1</accession>
<feature type="transmembrane region" description="Helical" evidence="2">
    <location>
        <begin position="38"/>
        <end position="57"/>
    </location>
</feature>
<dbReference type="STRING" id="1230457.C476_06532"/>
<dbReference type="EMBL" id="AOIT01000029">
    <property type="protein sequence ID" value="ELZ22065.1"/>
    <property type="molecule type" value="Genomic_DNA"/>
</dbReference>
<evidence type="ECO:0000256" key="1">
    <source>
        <dbReference type="SAM" id="MobiDB-lite"/>
    </source>
</evidence>
<dbReference type="AlphaFoldDB" id="M0CFN1"/>
<feature type="compositionally biased region" description="Basic and acidic residues" evidence="1">
    <location>
        <begin position="73"/>
        <end position="94"/>
    </location>
</feature>
<protein>
    <recommendedName>
        <fullName evidence="5">DUF3311 domain-containing protein</fullName>
    </recommendedName>
</protein>
<evidence type="ECO:0000313" key="4">
    <source>
        <dbReference type="Proteomes" id="UP000011615"/>
    </source>
</evidence>
<dbReference type="RefSeq" id="WP_008011125.1">
    <property type="nucleotide sequence ID" value="NZ_AOIT01000029.1"/>
</dbReference>
<keyword evidence="2" id="KW-0812">Transmembrane</keyword>
<sequence>MHRNELGVWIAVAVVLAGLTVPWFLWGSATVVAGLPVWLWWHVGWMGLASVVFWVFAQRAWGIGIESTDDDGSSERRVGGPGRTREPRTGGDSP</sequence>
<dbReference type="Proteomes" id="UP000011615">
    <property type="component" value="Unassembled WGS sequence"/>
</dbReference>
<comment type="caution">
    <text evidence="3">The sequence shown here is derived from an EMBL/GenBank/DDBJ whole genome shotgun (WGS) entry which is preliminary data.</text>
</comment>
<name>M0CFN1_9EURY</name>
<organism evidence="3 4">
    <name type="scientific">Natrinema limicola JCM 13563</name>
    <dbReference type="NCBI Taxonomy" id="1230457"/>
    <lineage>
        <taxon>Archaea</taxon>
        <taxon>Methanobacteriati</taxon>
        <taxon>Methanobacteriota</taxon>
        <taxon>Stenosarchaea group</taxon>
        <taxon>Halobacteria</taxon>
        <taxon>Halobacteriales</taxon>
        <taxon>Natrialbaceae</taxon>
        <taxon>Natrinema</taxon>
    </lineage>
</organism>
<dbReference type="eggNOG" id="arCOG06285">
    <property type="taxonomic scope" value="Archaea"/>
</dbReference>
<keyword evidence="4" id="KW-1185">Reference proteome</keyword>